<feature type="transmembrane region" description="Helical" evidence="1">
    <location>
        <begin position="104"/>
        <end position="125"/>
    </location>
</feature>
<keyword evidence="1" id="KW-0472">Membrane</keyword>
<evidence type="ECO:0000256" key="1">
    <source>
        <dbReference type="SAM" id="Phobius"/>
    </source>
</evidence>
<feature type="transmembrane region" description="Helical" evidence="1">
    <location>
        <begin position="30"/>
        <end position="50"/>
    </location>
</feature>
<dbReference type="AlphaFoldDB" id="A0A1Z4V062"/>
<name>A0A1Z4V062_9CYAN</name>
<accession>A0A1Z4V062</accession>
<keyword evidence="1" id="KW-0812">Transmembrane</keyword>
<dbReference type="OrthoDB" id="6870757at2"/>
<sequence length="396" mass="46064">MINPWYTYVFSFSLVLFCYSLGWSELYPSLTWNLLLFLLTTFIVSVVIGCRHRTSFIFKDINYDKNLYRITVYLYFLWITQFIYAKGIPLVKVIRGEYYDYTQFGIPTLHVFIVTFSSFFTVYLFHVYICNKKSNLLIIYLLNLLPPILIVNRGMFLINLVSCLFVYLIYYSNKNIEFIKIAKKGVSILLILFLILFGFGAIGNLRTASQLADKNSNLENFILDVGEASPGFINSPIPKEFFWAYLYISSPLANLQTNINDDKYLDLDLTNFIMFINTQLLPDFISKRINTIYDADTKQPILMVNALTVSSVYAASYVYLSWLGVVIMSIFIIIFPLFYISFLSKKSKYYVTAIAILNSLYLFLIFDNMFSFSGLSLQLLYPLIFHKLDKMKLIGR</sequence>
<dbReference type="KEGG" id="dcm:NIES806_10060"/>
<dbReference type="InterPro" id="IPR029468">
    <property type="entry name" value="O-ag_pol_Wzy"/>
</dbReference>
<feature type="transmembrane region" description="Helical" evidence="1">
    <location>
        <begin position="349"/>
        <end position="366"/>
    </location>
</feature>
<dbReference type="EMBL" id="AP018316">
    <property type="protein sequence ID" value="BAZ84813.1"/>
    <property type="molecule type" value="Genomic_DNA"/>
</dbReference>
<evidence type="ECO:0000313" key="3">
    <source>
        <dbReference type="Proteomes" id="UP000218702"/>
    </source>
</evidence>
<feature type="transmembrane region" description="Helical" evidence="1">
    <location>
        <begin position="185"/>
        <end position="205"/>
    </location>
</feature>
<feature type="transmembrane region" description="Helical" evidence="1">
    <location>
        <begin position="156"/>
        <end position="173"/>
    </location>
</feature>
<keyword evidence="1" id="KW-1133">Transmembrane helix</keyword>
<dbReference type="RefSeq" id="WP_157749915.1">
    <property type="nucleotide sequence ID" value="NZ_AP018316.1"/>
</dbReference>
<organism evidence="2 3">
    <name type="scientific">Dolichospermum compactum NIES-806</name>
    <dbReference type="NCBI Taxonomy" id="1973481"/>
    <lineage>
        <taxon>Bacteria</taxon>
        <taxon>Bacillati</taxon>
        <taxon>Cyanobacteriota</taxon>
        <taxon>Cyanophyceae</taxon>
        <taxon>Nostocales</taxon>
        <taxon>Aphanizomenonaceae</taxon>
        <taxon>Dolichospermum</taxon>
        <taxon>Dolichospermum compactum</taxon>
    </lineage>
</organism>
<protein>
    <recommendedName>
        <fullName evidence="4">Oligosaccharide repeat unit polymerase</fullName>
    </recommendedName>
</protein>
<dbReference type="Proteomes" id="UP000218702">
    <property type="component" value="Chromosome"/>
</dbReference>
<proteinExistence type="predicted"/>
<reference evidence="2 3" key="1">
    <citation type="submission" date="2017-06" db="EMBL/GenBank/DDBJ databases">
        <title>Genome sequencing of cyanobaciteial culture collection at National Institute for Environmental Studies (NIES).</title>
        <authorList>
            <person name="Hirose Y."/>
            <person name="Shimura Y."/>
            <person name="Fujisawa T."/>
            <person name="Nakamura Y."/>
            <person name="Kawachi M."/>
        </authorList>
    </citation>
    <scope>NUCLEOTIDE SEQUENCE [LARGE SCALE GENOMIC DNA]</scope>
    <source>
        <strain evidence="2 3">NIES-806</strain>
    </source>
</reference>
<feature type="transmembrane region" description="Helical" evidence="1">
    <location>
        <begin position="66"/>
        <end position="84"/>
    </location>
</feature>
<feature type="transmembrane region" description="Helical" evidence="1">
    <location>
        <begin position="319"/>
        <end position="342"/>
    </location>
</feature>
<keyword evidence="3" id="KW-1185">Reference proteome</keyword>
<evidence type="ECO:0000313" key="2">
    <source>
        <dbReference type="EMBL" id="BAZ84813.1"/>
    </source>
</evidence>
<gene>
    <name evidence="2" type="ORF">NIES806_10060</name>
</gene>
<evidence type="ECO:0008006" key="4">
    <source>
        <dbReference type="Google" id="ProtNLM"/>
    </source>
</evidence>
<dbReference type="Pfam" id="PF14296">
    <property type="entry name" value="O-ag_pol_Wzy"/>
    <property type="match status" value="1"/>
</dbReference>
<feature type="transmembrane region" description="Helical" evidence="1">
    <location>
        <begin position="5"/>
        <end position="24"/>
    </location>
</feature>